<dbReference type="AlphaFoldDB" id="A0A6P4D4H8"/>
<feature type="domain" description="At2g35280-like TPR" evidence="1">
    <location>
        <begin position="61"/>
        <end position="137"/>
    </location>
</feature>
<dbReference type="PANTHER" id="PTHR33784">
    <property type="entry name" value="OS05G0482100 PROTEIN"/>
    <property type="match status" value="1"/>
</dbReference>
<dbReference type="Proteomes" id="UP000515211">
    <property type="component" value="Chromosome 4"/>
</dbReference>
<evidence type="ECO:0000313" key="3">
    <source>
        <dbReference type="RefSeq" id="XP_015961202.1"/>
    </source>
</evidence>
<dbReference type="PANTHER" id="PTHR33784:SF10">
    <property type="entry name" value="F-BOX PROTEIN"/>
    <property type="match status" value="1"/>
</dbReference>
<dbReference type="KEGG" id="adu:107485201"/>
<protein>
    <submittedName>
        <fullName evidence="3">Uncharacterized protein LOC107485201</fullName>
    </submittedName>
</protein>
<accession>A0A6P4D4H8</accession>
<organism evidence="2 3">
    <name type="scientific">Arachis duranensis</name>
    <name type="common">Wild peanut</name>
    <dbReference type="NCBI Taxonomy" id="130453"/>
    <lineage>
        <taxon>Eukaryota</taxon>
        <taxon>Viridiplantae</taxon>
        <taxon>Streptophyta</taxon>
        <taxon>Embryophyta</taxon>
        <taxon>Tracheophyta</taxon>
        <taxon>Spermatophyta</taxon>
        <taxon>Magnoliopsida</taxon>
        <taxon>eudicotyledons</taxon>
        <taxon>Gunneridae</taxon>
        <taxon>Pentapetalae</taxon>
        <taxon>rosids</taxon>
        <taxon>fabids</taxon>
        <taxon>Fabales</taxon>
        <taxon>Fabaceae</taxon>
        <taxon>Papilionoideae</taxon>
        <taxon>50 kb inversion clade</taxon>
        <taxon>dalbergioids sensu lato</taxon>
        <taxon>Dalbergieae</taxon>
        <taxon>Pterocarpus clade</taxon>
        <taxon>Arachis</taxon>
    </lineage>
</organism>
<dbReference type="InterPro" id="IPR057136">
    <property type="entry name" value="At2g35280_TPR_dom"/>
</dbReference>
<keyword evidence="2" id="KW-1185">Reference proteome</keyword>
<name>A0A6P4D4H8_ARADU</name>
<dbReference type="RefSeq" id="XP_015961202.1">
    <property type="nucleotide sequence ID" value="XM_016105716.1"/>
</dbReference>
<evidence type="ECO:0000259" key="1">
    <source>
        <dbReference type="Pfam" id="PF23310"/>
    </source>
</evidence>
<reference evidence="2" key="1">
    <citation type="journal article" date="2016" name="Nat. Genet.">
        <title>The genome sequences of Arachis duranensis and Arachis ipaensis, the diploid ancestors of cultivated peanut.</title>
        <authorList>
            <person name="Bertioli D.J."/>
            <person name="Cannon S.B."/>
            <person name="Froenicke L."/>
            <person name="Huang G."/>
            <person name="Farmer A.D."/>
            <person name="Cannon E.K."/>
            <person name="Liu X."/>
            <person name="Gao D."/>
            <person name="Clevenger J."/>
            <person name="Dash S."/>
            <person name="Ren L."/>
            <person name="Moretzsohn M.C."/>
            <person name="Shirasawa K."/>
            <person name="Huang W."/>
            <person name="Vidigal B."/>
            <person name="Abernathy B."/>
            <person name="Chu Y."/>
            <person name="Niederhuth C.E."/>
            <person name="Umale P."/>
            <person name="Araujo A.C."/>
            <person name="Kozik A."/>
            <person name="Kim K.D."/>
            <person name="Burow M.D."/>
            <person name="Varshney R.K."/>
            <person name="Wang X."/>
            <person name="Zhang X."/>
            <person name="Barkley N."/>
            <person name="Guimaraes P.M."/>
            <person name="Isobe S."/>
            <person name="Guo B."/>
            <person name="Liao B."/>
            <person name="Stalker H.T."/>
            <person name="Schmitz R.J."/>
            <person name="Scheffler B.E."/>
            <person name="Leal-Bertioli S.C."/>
            <person name="Xun X."/>
            <person name="Jackson S.A."/>
            <person name="Michelmore R."/>
            <person name="Ozias-Akins P."/>
        </authorList>
    </citation>
    <scope>NUCLEOTIDE SEQUENCE [LARGE SCALE GENOMIC DNA]</scope>
    <source>
        <strain evidence="2">cv. V14167</strain>
    </source>
</reference>
<dbReference type="Pfam" id="PF23310">
    <property type="entry name" value="TPR_27"/>
    <property type="match status" value="1"/>
</dbReference>
<dbReference type="GeneID" id="107485201"/>
<proteinExistence type="predicted"/>
<gene>
    <name evidence="3" type="primary">LOC107485201</name>
</gene>
<dbReference type="InterPro" id="IPR040338">
    <property type="entry name" value="At1g67623-like"/>
</dbReference>
<evidence type="ECO:0000313" key="2">
    <source>
        <dbReference type="Proteomes" id="UP000515211"/>
    </source>
</evidence>
<reference evidence="3" key="2">
    <citation type="submission" date="2025-08" db="UniProtKB">
        <authorList>
            <consortium name="RefSeq"/>
        </authorList>
    </citation>
    <scope>IDENTIFICATION</scope>
    <source>
        <tissue evidence="3">Whole plant</tissue>
    </source>
</reference>
<sequence length="138" mass="16085">MERFTETIYLPHDVWVAMTIKVTSNFLQDLRSLIMTCKATREAGDEDIVRISASIPGPHAIRWSWYQDPGATRFFHRCKESGHPELQFWDAIQELFIRCHHDIGMQMLHNAKIKGHDAAKYALSMMLLIRKDDKEAKK</sequence>